<dbReference type="AlphaFoldDB" id="A0AAJ0HS06"/>
<feature type="compositionally biased region" description="Polar residues" evidence="1">
    <location>
        <begin position="331"/>
        <end position="340"/>
    </location>
</feature>
<sequence length="360" mass="39318">MADSLATQDKGIEPVRLDNSIDHGQEPSPSAEDAEGRPRQISAVLRRLQQHRQQRQQRQQQRQQSQVRPQAEALGGSSIPASAACRPARLRATVETLVQKLSKQNLQKPGAGNVPQEPGLQLQLPLSTTVSMAASNVTDTTKAEDSVITLHSAPAPEVDDNPEPYYSRFFASPEDDLMNSTSPNQAVDETMAGPSHTSQPPQSTSQFYENMFNRSSASDTGPGAKQATILHLPPILEPDPDYDPKQELQLQDFDLEVDEGFGQGGPALTEEDVPWESFRSIRRVGMPGGIRKSVGGISLRYRLSTDAAMSCQNLVRSRPRMRKRKRPRAESFTSSGVTSAISSPVIPPSIPSPHHNPYSS</sequence>
<dbReference type="Proteomes" id="UP001275084">
    <property type="component" value="Unassembled WGS sequence"/>
</dbReference>
<organism evidence="2 3">
    <name type="scientific">Lasiosphaeria hispida</name>
    <dbReference type="NCBI Taxonomy" id="260671"/>
    <lineage>
        <taxon>Eukaryota</taxon>
        <taxon>Fungi</taxon>
        <taxon>Dikarya</taxon>
        <taxon>Ascomycota</taxon>
        <taxon>Pezizomycotina</taxon>
        <taxon>Sordariomycetes</taxon>
        <taxon>Sordariomycetidae</taxon>
        <taxon>Sordariales</taxon>
        <taxon>Lasiosphaeriaceae</taxon>
        <taxon>Lasiosphaeria</taxon>
    </lineage>
</organism>
<evidence type="ECO:0000313" key="2">
    <source>
        <dbReference type="EMBL" id="KAK3360103.1"/>
    </source>
</evidence>
<keyword evidence="3" id="KW-1185">Reference proteome</keyword>
<reference evidence="2" key="1">
    <citation type="journal article" date="2023" name="Mol. Phylogenet. Evol.">
        <title>Genome-scale phylogeny and comparative genomics of the fungal order Sordariales.</title>
        <authorList>
            <person name="Hensen N."/>
            <person name="Bonometti L."/>
            <person name="Westerberg I."/>
            <person name="Brannstrom I.O."/>
            <person name="Guillou S."/>
            <person name="Cros-Aarteil S."/>
            <person name="Calhoun S."/>
            <person name="Haridas S."/>
            <person name="Kuo A."/>
            <person name="Mondo S."/>
            <person name="Pangilinan J."/>
            <person name="Riley R."/>
            <person name="LaButti K."/>
            <person name="Andreopoulos B."/>
            <person name="Lipzen A."/>
            <person name="Chen C."/>
            <person name="Yan M."/>
            <person name="Daum C."/>
            <person name="Ng V."/>
            <person name="Clum A."/>
            <person name="Steindorff A."/>
            <person name="Ohm R.A."/>
            <person name="Martin F."/>
            <person name="Silar P."/>
            <person name="Natvig D.O."/>
            <person name="Lalanne C."/>
            <person name="Gautier V."/>
            <person name="Ament-Velasquez S.L."/>
            <person name="Kruys A."/>
            <person name="Hutchinson M.I."/>
            <person name="Powell A.J."/>
            <person name="Barry K."/>
            <person name="Miller A.N."/>
            <person name="Grigoriev I.V."/>
            <person name="Debuchy R."/>
            <person name="Gladieux P."/>
            <person name="Hiltunen Thoren M."/>
            <person name="Johannesson H."/>
        </authorList>
    </citation>
    <scope>NUCLEOTIDE SEQUENCE</scope>
    <source>
        <strain evidence="2">CBS 955.72</strain>
    </source>
</reference>
<name>A0AAJ0HS06_9PEZI</name>
<feature type="compositionally biased region" description="Basic residues" evidence="1">
    <location>
        <begin position="317"/>
        <end position="327"/>
    </location>
</feature>
<feature type="region of interest" description="Disordered" evidence="1">
    <location>
        <begin position="152"/>
        <end position="206"/>
    </location>
</feature>
<dbReference type="EMBL" id="JAUIQD010000002">
    <property type="protein sequence ID" value="KAK3360103.1"/>
    <property type="molecule type" value="Genomic_DNA"/>
</dbReference>
<feature type="region of interest" description="Disordered" evidence="1">
    <location>
        <begin position="315"/>
        <end position="360"/>
    </location>
</feature>
<evidence type="ECO:0000256" key="1">
    <source>
        <dbReference type="SAM" id="MobiDB-lite"/>
    </source>
</evidence>
<feature type="compositionally biased region" description="Low complexity" evidence="1">
    <location>
        <begin position="194"/>
        <end position="206"/>
    </location>
</feature>
<comment type="caution">
    <text evidence="2">The sequence shown here is derived from an EMBL/GenBank/DDBJ whole genome shotgun (WGS) entry which is preliminary data.</text>
</comment>
<evidence type="ECO:0000313" key="3">
    <source>
        <dbReference type="Proteomes" id="UP001275084"/>
    </source>
</evidence>
<proteinExistence type="predicted"/>
<accession>A0AAJ0HS06</accession>
<gene>
    <name evidence="2" type="ORF">B0T25DRAFT_120512</name>
</gene>
<feature type="compositionally biased region" description="Polar residues" evidence="1">
    <location>
        <begin position="178"/>
        <end position="187"/>
    </location>
</feature>
<feature type="compositionally biased region" description="Low complexity" evidence="1">
    <location>
        <begin position="56"/>
        <end position="70"/>
    </location>
</feature>
<feature type="compositionally biased region" description="Basic and acidic residues" evidence="1">
    <location>
        <begin position="10"/>
        <end position="25"/>
    </location>
</feature>
<feature type="region of interest" description="Disordered" evidence="1">
    <location>
        <begin position="1"/>
        <end position="85"/>
    </location>
</feature>
<protein>
    <submittedName>
        <fullName evidence="2">Uncharacterized protein</fullName>
    </submittedName>
</protein>
<reference evidence="2" key="2">
    <citation type="submission" date="2023-06" db="EMBL/GenBank/DDBJ databases">
        <authorList>
            <consortium name="Lawrence Berkeley National Laboratory"/>
            <person name="Haridas S."/>
            <person name="Hensen N."/>
            <person name="Bonometti L."/>
            <person name="Westerberg I."/>
            <person name="Brannstrom I.O."/>
            <person name="Guillou S."/>
            <person name="Cros-Aarteil S."/>
            <person name="Calhoun S."/>
            <person name="Kuo A."/>
            <person name="Mondo S."/>
            <person name="Pangilinan J."/>
            <person name="Riley R."/>
            <person name="Labutti K."/>
            <person name="Andreopoulos B."/>
            <person name="Lipzen A."/>
            <person name="Chen C."/>
            <person name="Yanf M."/>
            <person name="Daum C."/>
            <person name="Ng V."/>
            <person name="Clum A."/>
            <person name="Steindorff A."/>
            <person name="Ohm R."/>
            <person name="Martin F."/>
            <person name="Silar P."/>
            <person name="Natvig D."/>
            <person name="Lalanne C."/>
            <person name="Gautier V."/>
            <person name="Ament-Velasquez S.L."/>
            <person name="Kruys A."/>
            <person name="Hutchinson M.I."/>
            <person name="Powell A.J."/>
            <person name="Barry K."/>
            <person name="Miller A.N."/>
            <person name="Grigoriev I.V."/>
            <person name="Debuchy R."/>
            <person name="Gladieux P."/>
            <person name="Thoren M.H."/>
            <person name="Johannesson H."/>
        </authorList>
    </citation>
    <scope>NUCLEOTIDE SEQUENCE</scope>
    <source>
        <strain evidence="2">CBS 955.72</strain>
    </source>
</reference>